<evidence type="ECO:0000256" key="11">
    <source>
        <dbReference type="ARBA" id="ARBA00038361"/>
    </source>
</evidence>
<dbReference type="Pfam" id="PF24518">
    <property type="entry name" value="Ig_CD22"/>
    <property type="match status" value="1"/>
</dbReference>
<dbReference type="GO" id="GO:0030246">
    <property type="term" value="F:carbohydrate binding"/>
    <property type="evidence" value="ECO:0007669"/>
    <property type="project" value="UniProtKB-KW"/>
</dbReference>
<evidence type="ECO:0000256" key="15">
    <source>
        <dbReference type="ARBA" id="ARBA00046458"/>
    </source>
</evidence>
<evidence type="ECO:0000256" key="17">
    <source>
        <dbReference type="SAM" id="SignalP"/>
    </source>
</evidence>
<dbReference type="GO" id="GO:0050859">
    <property type="term" value="P:negative regulation of B cell receptor signaling pathway"/>
    <property type="evidence" value="ECO:0007669"/>
    <property type="project" value="TreeGrafter"/>
</dbReference>
<reference evidence="19" key="2">
    <citation type="submission" date="2025-08" db="UniProtKB">
        <authorList>
            <consortium name="Ensembl"/>
        </authorList>
    </citation>
    <scope>IDENTIFICATION</scope>
</reference>
<feature type="chain" id="PRO_5021311404" description="B-cell receptor CD22" evidence="17">
    <location>
        <begin position="20"/>
        <end position="841"/>
    </location>
</feature>
<feature type="domain" description="Ig-like" evidence="18">
    <location>
        <begin position="588"/>
        <end position="671"/>
    </location>
</feature>
<evidence type="ECO:0000256" key="3">
    <source>
        <dbReference type="ARBA" id="ARBA00022729"/>
    </source>
</evidence>
<dbReference type="Ensembl" id="ENSVURT00010034894.1">
    <property type="protein sequence ID" value="ENSVURP00010030653.1"/>
    <property type="gene ID" value="ENSVURG00010023439.1"/>
</dbReference>
<keyword evidence="2" id="KW-1003">Cell membrane</keyword>
<gene>
    <name evidence="19" type="primary">CD22</name>
</gene>
<evidence type="ECO:0000256" key="6">
    <source>
        <dbReference type="ARBA" id="ARBA00022889"/>
    </source>
</evidence>
<evidence type="ECO:0000256" key="14">
    <source>
        <dbReference type="ARBA" id="ARBA00045430"/>
    </source>
</evidence>
<evidence type="ECO:0000256" key="9">
    <source>
        <dbReference type="ARBA" id="ARBA00023180"/>
    </source>
</evidence>
<dbReference type="InterPro" id="IPR013783">
    <property type="entry name" value="Ig-like_fold"/>
</dbReference>
<evidence type="ECO:0000313" key="20">
    <source>
        <dbReference type="Proteomes" id="UP000314987"/>
    </source>
</evidence>
<evidence type="ECO:0000256" key="4">
    <source>
        <dbReference type="ARBA" id="ARBA00022734"/>
    </source>
</evidence>
<comment type="subunit">
    <text evidence="15">Predominantly monomer of isoform CD22-beta. Also found as heterodimer of isoform CD22-beta and a shorter isoform. Interacts with PTPN6/SHP-1, LYN, SYK, PIK3R1/PIK3R2 and PLCG1 upon phosphorylation. Interacts with GRB2, INPP5D and SHC1 upon phosphorylation. May form a complex with INPP5D/SHIP, GRB2 and SHC1.</text>
</comment>
<sequence length="841" mass="95616">MSLLHLSFLAVGFLVLGLCHIDVRQPAVLYAWEGTCVQIPCSYNVLSGIKKLDHFIWYHNPQYDDENKRFDGTVLFDMSNSSKNKRIQFLGQLSKGSCSLLIHRVQVSDSGELGLRIMTPSEKWMARVQLNVTESAPQPHIQLPPRLQELQEVTVTCFLNYSCPNYPVSLLWFLDGQKVPAQVENSFIETEKVLTESKFTFIPNWTHHGKKLSCQLWHTDEQRLSEKIVWLDVKHTPKITIEASPHLEVKEGGSVTLRCLVQSSNPDVEGSFLWFKDQKKIKNWDEILTLSNVNWQQAGNYHCEANNEMGRGRSEPVHLQVLYSPRLSRVLPADISVTENKTVQLMCVTAAYPPPTNYTWYQDEKLMLGETKQNLSFQEVNRQQSGQYTCLAENSEGWGNISERARLDVQYPPTGVTVTIRSQTLIREGDSVTLSCSYEQSNPTVSRYIWRPQFSQRVRYPSNVLTIQSIPWNAEPVTCWACNIDCSQAAPVNLDVQYAPRDVKIILATPKSDIRSGDQVQLRCDFSSSRPRNVRYSWTQNGKSFHEGRYLNWSSISPEDSALYSCSVTNSIGQTKSQEWDLKVQYAPRHLRVSIVPGDVVMEKTSVVLTCEADANPAIDLYTWFDWKGQKIDNYGQKLALRPVMTHQSGAYWCQGANKLGTGKSGPATLTVYYSPETIGKRTALGLGVCLALVLLVLLGFQFVRCWRKMREEQAFQERPRGQGSFFVRKKKIRRPHTTAAPQSLGYYNPALEERIDYATLQFPDRVLSPRYLETSPVSLQTEDQSVTYSVLQKPSGGDYENVMPQAPPEDEGLHYSELIHFGERARPPAQEGVEYVTLKH</sequence>
<proteinExistence type="inferred from homology"/>
<dbReference type="RefSeq" id="XP_027711343.1">
    <property type="nucleotide sequence ID" value="XM_027855542.1"/>
</dbReference>
<keyword evidence="3 17" id="KW-0732">Signal</keyword>
<keyword evidence="6" id="KW-0130">Cell adhesion</keyword>
<feature type="domain" description="Ig-like" evidence="18">
    <location>
        <begin position="237"/>
        <end position="320"/>
    </location>
</feature>
<feature type="signal peptide" evidence="17">
    <location>
        <begin position="1"/>
        <end position="19"/>
    </location>
</feature>
<accession>A0A4X2M308</accession>
<evidence type="ECO:0000256" key="12">
    <source>
        <dbReference type="ARBA" id="ARBA00040106"/>
    </source>
</evidence>
<dbReference type="SMART" id="SM00408">
    <property type="entry name" value="IGc2"/>
    <property type="match status" value="4"/>
</dbReference>
<dbReference type="GO" id="GO:0055037">
    <property type="term" value="C:recycling endosome"/>
    <property type="evidence" value="ECO:0007669"/>
    <property type="project" value="TreeGrafter"/>
</dbReference>
<dbReference type="AlphaFoldDB" id="A0A4X2M308"/>
<dbReference type="GeneID" id="114038281"/>
<dbReference type="SUPFAM" id="SSF48726">
    <property type="entry name" value="Immunoglobulin"/>
    <property type="match status" value="7"/>
</dbReference>
<dbReference type="GeneTree" id="ENSGT01010000222294"/>
<protein>
    <recommendedName>
        <fullName evidence="12">B-cell receptor CD22</fullName>
    </recommendedName>
    <alternativeName>
        <fullName evidence="13">Sialic acid-binding Ig-like lectin 2</fullName>
    </alternativeName>
</protein>
<dbReference type="InterPro" id="IPR036179">
    <property type="entry name" value="Ig-like_dom_sf"/>
</dbReference>
<dbReference type="InterPro" id="IPR003599">
    <property type="entry name" value="Ig_sub"/>
</dbReference>
<dbReference type="GO" id="GO:0005769">
    <property type="term" value="C:early endosome"/>
    <property type="evidence" value="ECO:0007669"/>
    <property type="project" value="TreeGrafter"/>
</dbReference>
<comment type="similarity">
    <text evidence="11">Belongs to the immunoglobulin superfamily. SIGLEC (sialic acid binding Ig-like lectin) family.</text>
</comment>
<evidence type="ECO:0000256" key="16">
    <source>
        <dbReference type="SAM" id="Phobius"/>
    </source>
</evidence>
<dbReference type="GO" id="GO:0033691">
    <property type="term" value="F:sialic acid binding"/>
    <property type="evidence" value="ECO:0007669"/>
    <property type="project" value="TreeGrafter"/>
</dbReference>
<keyword evidence="7 16" id="KW-0472">Membrane</keyword>
<evidence type="ECO:0000256" key="5">
    <source>
        <dbReference type="ARBA" id="ARBA00022737"/>
    </source>
</evidence>
<dbReference type="InterPro" id="IPR056386">
    <property type="entry name" value="Ig_CD22"/>
</dbReference>
<feature type="domain" description="Ig-like" evidence="18">
    <location>
        <begin position="139"/>
        <end position="225"/>
    </location>
</feature>
<dbReference type="GO" id="GO:0070062">
    <property type="term" value="C:extracellular exosome"/>
    <property type="evidence" value="ECO:0007669"/>
    <property type="project" value="TreeGrafter"/>
</dbReference>
<keyword evidence="10" id="KW-0393">Immunoglobulin domain</keyword>
<dbReference type="OMA" id="DWNNQDL"/>
<dbReference type="GO" id="GO:0030888">
    <property type="term" value="P:regulation of B cell proliferation"/>
    <property type="evidence" value="ECO:0007669"/>
    <property type="project" value="TreeGrafter"/>
</dbReference>
<keyword evidence="4" id="KW-0430">Lectin</keyword>
<dbReference type="InterPro" id="IPR013162">
    <property type="entry name" value="CD80_C2-set"/>
</dbReference>
<evidence type="ECO:0000256" key="2">
    <source>
        <dbReference type="ARBA" id="ARBA00022475"/>
    </source>
</evidence>
<dbReference type="GO" id="GO:0007155">
    <property type="term" value="P:cell adhesion"/>
    <property type="evidence" value="ECO:0007669"/>
    <property type="project" value="UniProtKB-KW"/>
</dbReference>
<feature type="domain" description="Ig-like" evidence="18">
    <location>
        <begin position="325"/>
        <end position="408"/>
    </location>
</feature>
<keyword evidence="16" id="KW-0812">Transmembrane</keyword>
<comment type="subcellular location">
    <subcellularLocation>
        <location evidence="1">Cell membrane</location>
        <topology evidence="1">Single-pass type I membrane protein</topology>
    </subcellularLocation>
</comment>
<keyword evidence="9" id="KW-0325">Glycoprotein</keyword>
<evidence type="ECO:0000256" key="1">
    <source>
        <dbReference type="ARBA" id="ARBA00004251"/>
    </source>
</evidence>
<dbReference type="InterPro" id="IPR003598">
    <property type="entry name" value="Ig_sub2"/>
</dbReference>
<feature type="domain" description="Ig-like" evidence="18">
    <location>
        <begin position="500"/>
        <end position="583"/>
    </location>
</feature>
<dbReference type="Proteomes" id="UP000314987">
    <property type="component" value="Unassembled WGS sequence"/>
</dbReference>
<dbReference type="GO" id="GO:0019903">
    <property type="term" value="F:protein phosphatase binding"/>
    <property type="evidence" value="ECO:0007669"/>
    <property type="project" value="TreeGrafter"/>
</dbReference>
<comment type="function">
    <text evidence="14">Most highly expressed siglec (sialic acid-binding immunoglobulin-like lectin) on B-cells that plays a role in various aspects of B-cell biology including differentiation, antigen presentation, and trafficking to bone marrow. Binds to alpha 2,6-linked sialic acid residues of surface molecules such as CD22 itself, CD45 and IgM in a cis configuration. Can also bind to ligands on other cells as an adhesion molecule in a trans configuration. Acts as an inhibitory coreceptor on the surface of B-cells and inhibits B-cell receptor induced signaling, characterized by inhibition of the calcium mobilization and cellular activation. Mechanistically, the immunoreceptor tyrosine-based inhibitory motif domain is phosphorylated by the Src kinase LYN, which in turn leads to the recruitment of the protein tyrosine phosphatase 1/PTPN6, leading to the negative regulation of BCR signaling. If this negative signaling from is of sufficient strength, apoptosis of the B-cell can be induced.</text>
</comment>
<keyword evidence="8" id="KW-1015">Disulfide bond</keyword>
<dbReference type="GO" id="GO:0042609">
    <property type="term" value="F:CD4 receptor binding"/>
    <property type="evidence" value="ECO:0007669"/>
    <property type="project" value="TreeGrafter"/>
</dbReference>
<keyword evidence="16" id="KW-1133">Transmembrane helix</keyword>
<dbReference type="SMART" id="SM00409">
    <property type="entry name" value="IG"/>
    <property type="match status" value="6"/>
</dbReference>
<dbReference type="GO" id="GO:0042113">
    <property type="term" value="P:B cell activation"/>
    <property type="evidence" value="ECO:0007669"/>
    <property type="project" value="TreeGrafter"/>
</dbReference>
<feature type="transmembrane region" description="Helical" evidence="16">
    <location>
        <begin position="684"/>
        <end position="704"/>
    </location>
</feature>
<evidence type="ECO:0000256" key="10">
    <source>
        <dbReference type="ARBA" id="ARBA00023319"/>
    </source>
</evidence>
<dbReference type="InterPro" id="IPR007110">
    <property type="entry name" value="Ig-like_dom"/>
</dbReference>
<evidence type="ECO:0000256" key="7">
    <source>
        <dbReference type="ARBA" id="ARBA00023136"/>
    </source>
</evidence>
<evidence type="ECO:0000256" key="8">
    <source>
        <dbReference type="ARBA" id="ARBA00023157"/>
    </source>
</evidence>
<organism evidence="19 20">
    <name type="scientific">Vombatus ursinus</name>
    <name type="common">Common wombat</name>
    <dbReference type="NCBI Taxonomy" id="29139"/>
    <lineage>
        <taxon>Eukaryota</taxon>
        <taxon>Metazoa</taxon>
        <taxon>Chordata</taxon>
        <taxon>Craniata</taxon>
        <taxon>Vertebrata</taxon>
        <taxon>Euteleostomi</taxon>
        <taxon>Mammalia</taxon>
        <taxon>Metatheria</taxon>
        <taxon>Diprotodontia</taxon>
        <taxon>Vombatidae</taxon>
        <taxon>Vombatus</taxon>
    </lineage>
</organism>
<dbReference type="GO" id="GO:0009897">
    <property type="term" value="C:external side of plasma membrane"/>
    <property type="evidence" value="ECO:0007669"/>
    <property type="project" value="TreeGrafter"/>
</dbReference>
<evidence type="ECO:0000256" key="13">
    <source>
        <dbReference type="ARBA" id="ARBA00041781"/>
    </source>
</evidence>
<dbReference type="Pfam" id="PF08205">
    <property type="entry name" value="C2-set_2"/>
    <property type="match status" value="1"/>
</dbReference>
<dbReference type="OrthoDB" id="10039395at2759"/>
<evidence type="ECO:0000259" key="18">
    <source>
        <dbReference type="PROSITE" id="PS50835"/>
    </source>
</evidence>
<dbReference type="PROSITE" id="PS50835">
    <property type="entry name" value="IG_LIKE"/>
    <property type="match status" value="6"/>
</dbReference>
<dbReference type="CTD" id="933"/>
<dbReference type="STRING" id="29139.ENSVURP00010030653"/>
<reference evidence="19" key="3">
    <citation type="submission" date="2025-09" db="UniProtKB">
        <authorList>
            <consortium name="Ensembl"/>
        </authorList>
    </citation>
    <scope>IDENTIFICATION</scope>
</reference>
<dbReference type="PANTHER" id="PTHR46958">
    <property type="entry name" value="B-CELL RECEPTOR CD22"/>
    <property type="match status" value="1"/>
</dbReference>
<dbReference type="Pfam" id="PF13895">
    <property type="entry name" value="Ig_2"/>
    <property type="match status" value="3"/>
</dbReference>
<name>A0A4X2M308_VOMUR</name>
<dbReference type="PANTHER" id="PTHR46958:SF1">
    <property type="entry name" value="B-CELL RECEPTOR CD22"/>
    <property type="match status" value="1"/>
</dbReference>
<feature type="domain" description="Ig-like" evidence="18">
    <location>
        <begin position="413"/>
        <end position="493"/>
    </location>
</feature>
<dbReference type="Gene3D" id="2.60.40.10">
    <property type="entry name" value="Immunoglobulins"/>
    <property type="match status" value="7"/>
</dbReference>
<keyword evidence="5" id="KW-0677">Repeat</keyword>
<keyword evidence="20" id="KW-1185">Reference proteome</keyword>
<evidence type="ECO:0000313" key="19">
    <source>
        <dbReference type="Ensembl" id="ENSVURP00010030653.1"/>
    </source>
</evidence>
<reference evidence="20" key="1">
    <citation type="submission" date="2018-12" db="EMBL/GenBank/DDBJ databases">
        <authorList>
            <person name="Yazar S."/>
        </authorList>
    </citation>
    <scope>NUCLEOTIDE SEQUENCE [LARGE SCALE GENOMIC DNA]</scope>
</reference>
<dbReference type="Pfam" id="PF13927">
    <property type="entry name" value="Ig_3"/>
    <property type="match status" value="1"/>
</dbReference>